<feature type="transmembrane region" description="Helical" evidence="5">
    <location>
        <begin position="7"/>
        <end position="24"/>
    </location>
</feature>
<keyword evidence="4 5" id="KW-0472">Membrane</keyword>
<proteinExistence type="predicted"/>
<evidence type="ECO:0000256" key="3">
    <source>
        <dbReference type="ARBA" id="ARBA00022989"/>
    </source>
</evidence>
<keyword evidence="3 5" id="KW-1133">Transmembrane helix</keyword>
<dbReference type="EMBL" id="CP043930">
    <property type="protein sequence ID" value="QGQ21973.1"/>
    <property type="molecule type" value="Genomic_DNA"/>
</dbReference>
<evidence type="ECO:0000256" key="2">
    <source>
        <dbReference type="ARBA" id="ARBA00022692"/>
    </source>
</evidence>
<protein>
    <submittedName>
        <fullName evidence="6">DoxX family protein</fullName>
    </submittedName>
</protein>
<dbReference type="Proteomes" id="UP000427281">
    <property type="component" value="Chromosome"/>
</dbReference>
<evidence type="ECO:0000256" key="5">
    <source>
        <dbReference type="SAM" id="Phobius"/>
    </source>
</evidence>
<organism evidence="6 7">
    <name type="scientific">Gimesia benthica</name>
    <dbReference type="NCBI Taxonomy" id="2608982"/>
    <lineage>
        <taxon>Bacteria</taxon>
        <taxon>Pseudomonadati</taxon>
        <taxon>Planctomycetota</taxon>
        <taxon>Planctomycetia</taxon>
        <taxon>Planctomycetales</taxon>
        <taxon>Planctomycetaceae</taxon>
        <taxon>Gimesia</taxon>
    </lineage>
</organism>
<dbReference type="PANTHER" id="PTHR36974">
    <property type="entry name" value="MEMBRANE PROTEIN-RELATED"/>
    <property type="match status" value="1"/>
</dbReference>
<feature type="transmembrane region" description="Helical" evidence="5">
    <location>
        <begin position="99"/>
        <end position="117"/>
    </location>
</feature>
<dbReference type="PANTHER" id="PTHR36974:SF1">
    <property type="entry name" value="DOXX FAMILY MEMBRANE PROTEIN"/>
    <property type="match status" value="1"/>
</dbReference>
<dbReference type="GO" id="GO:0016020">
    <property type="term" value="C:membrane"/>
    <property type="evidence" value="ECO:0007669"/>
    <property type="project" value="UniProtKB-SubCell"/>
</dbReference>
<keyword evidence="7" id="KW-1185">Reference proteome</keyword>
<evidence type="ECO:0000313" key="6">
    <source>
        <dbReference type="EMBL" id="QGQ21973.1"/>
    </source>
</evidence>
<evidence type="ECO:0000256" key="1">
    <source>
        <dbReference type="ARBA" id="ARBA00004141"/>
    </source>
</evidence>
<evidence type="ECO:0000256" key="4">
    <source>
        <dbReference type="ARBA" id="ARBA00023136"/>
    </source>
</evidence>
<dbReference type="InterPro" id="IPR032808">
    <property type="entry name" value="DoxX"/>
</dbReference>
<sequence length="133" mass="15082">MRQVKSISKFLLATFMIVAGTMHFANPAFFLKIMPPYLPFHEELVLVSGVFEILLGALLLIPKYSHLAAWGIIALLIAVFPANIYLYQNQEILPASPTIHLLRLPLQGVFVLWAFWYTRSRNYASKGTDQDDS</sequence>
<dbReference type="RefSeq" id="WP_155363064.1">
    <property type="nucleotide sequence ID" value="NZ_CP043930.1"/>
</dbReference>
<accession>A0A6I6A779</accession>
<dbReference type="AlphaFoldDB" id="A0A6I6A779"/>
<feature type="transmembrane region" description="Helical" evidence="5">
    <location>
        <begin position="68"/>
        <end position="87"/>
    </location>
</feature>
<dbReference type="Pfam" id="PF13564">
    <property type="entry name" value="DoxX_2"/>
    <property type="match status" value="1"/>
</dbReference>
<keyword evidence="2 5" id="KW-0812">Transmembrane</keyword>
<reference evidence="6 7" key="1">
    <citation type="submission" date="2019-09" db="EMBL/GenBank/DDBJ databases">
        <title>Gimesia benthica sp. nov., a novel bacterium isolated from deep-sea water of the Northwest Indian Ocean.</title>
        <authorList>
            <person name="Dai X."/>
        </authorList>
    </citation>
    <scope>NUCLEOTIDE SEQUENCE [LARGE SCALE GENOMIC DNA]</scope>
    <source>
        <strain evidence="6 7">E7</strain>
    </source>
</reference>
<comment type="subcellular location">
    <subcellularLocation>
        <location evidence="1">Membrane</location>
        <topology evidence="1">Multi-pass membrane protein</topology>
    </subcellularLocation>
</comment>
<feature type="transmembrane region" description="Helical" evidence="5">
    <location>
        <begin position="44"/>
        <end position="61"/>
    </location>
</feature>
<gene>
    <name evidence="6" type="ORF">F1728_04380</name>
</gene>
<evidence type="ECO:0000313" key="7">
    <source>
        <dbReference type="Proteomes" id="UP000427281"/>
    </source>
</evidence>
<dbReference type="KEGG" id="gim:F1728_04380"/>
<name>A0A6I6A779_9PLAN</name>